<keyword evidence="12" id="KW-0547">Nucleotide-binding</keyword>
<dbReference type="PIRSF" id="PIRSF001455">
    <property type="entry name" value="DHQ_synth"/>
    <property type="match status" value="1"/>
</dbReference>
<comment type="subcellular location">
    <subcellularLocation>
        <location evidence="4">Cytoplasm</location>
    </subcellularLocation>
</comment>
<evidence type="ECO:0000256" key="8">
    <source>
        <dbReference type="ARBA" id="ARBA00017684"/>
    </source>
</evidence>
<feature type="domain" description="3-dehydroquinate synthase C-terminal" evidence="20">
    <location>
        <begin position="207"/>
        <end position="347"/>
    </location>
</feature>
<evidence type="ECO:0000313" key="21">
    <source>
        <dbReference type="EMBL" id="PSR33334.1"/>
    </source>
</evidence>
<sequence>MWLGDLLRRLRKTSLIFGKLDRGSEGMSTWYIESALAKTSRIILQRGILGEVGLEEWAPCGTPVVVIADPIVLDKHPHLETRLTQWAGPDSIYQLDISEATKNLTTVEKLYQEFGTRHVRRDTVVVAVGGGVLTDTVGYAAATYLRGIKWIAIPTTLLGQVDAAIGGKVAVNVSWGKNLVGAFHLPQAVIIDPQVLHTLPMRQWRAGVGEVMKSALIDGQWLWEQLNDSVPAFGSEEWDSLVEATAGIKVAIVNNDLEETASRMYLNFGHTVAHGLENYLGYGRITHGEAVALGTRVALALSEEVLGLDEAVRRTVEQWMIAWELPLTLSQGDWNAVFEAMTQDKKSRAHGLQWVLLKDVGHPLIYRNLPRKQVQETMERILSI</sequence>
<keyword evidence="17" id="KW-0170">Cobalt</keyword>
<evidence type="ECO:0000256" key="16">
    <source>
        <dbReference type="ARBA" id="ARBA00023239"/>
    </source>
</evidence>
<comment type="catalytic activity">
    <reaction evidence="1">
        <text>7-phospho-2-dehydro-3-deoxy-D-arabino-heptonate = 3-dehydroquinate + phosphate</text>
        <dbReference type="Rhea" id="RHEA:21968"/>
        <dbReference type="ChEBI" id="CHEBI:32364"/>
        <dbReference type="ChEBI" id="CHEBI:43474"/>
        <dbReference type="ChEBI" id="CHEBI:58394"/>
        <dbReference type="EC" id="4.2.3.4"/>
    </reaction>
</comment>
<evidence type="ECO:0000256" key="3">
    <source>
        <dbReference type="ARBA" id="ARBA00001941"/>
    </source>
</evidence>
<dbReference type="Gene3D" id="3.40.50.1970">
    <property type="match status" value="1"/>
</dbReference>
<evidence type="ECO:0000256" key="1">
    <source>
        <dbReference type="ARBA" id="ARBA00001393"/>
    </source>
</evidence>
<dbReference type="CDD" id="cd08195">
    <property type="entry name" value="DHQS"/>
    <property type="match status" value="1"/>
</dbReference>
<keyword evidence="9" id="KW-0963">Cytoplasm</keyword>
<keyword evidence="16" id="KW-0456">Lyase</keyword>
<evidence type="ECO:0000256" key="12">
    <source>
        <dbReference type="ARBA" id="ARBA00022741"/>
    </source>
</evidence>
<organism evidence="21 22">
    <name type="scientific">Sulfobacillus benefaciens</name>
    <dbReference type="NCBI Taxonomy" id="453960"/>
    <lineage>
        <taxon>Bacteria</taxon>
        <taxon>Bacillati</taxon>
        <taxon>Bacillota</taxon>
        <taxon>Clostridia</taxon>
        <taxon>Eubacteriales</taxon>
        <taxon>Clostridiales Family XVII. Incertae Sedis</taxon>
        <taxon>Sulfobacillus</taxon>
    </lineage>
</organism>
<dbReference type="PANTHER" id="PTHR43622">
    <property type="entry name" value="3-DEHYDROQUINATE SYNTHASE"/>
    <property type="match status" value="1"/>
</dbReference>
<evidence type="ECO:0000259" key="20">
    <source>
        <dbReference type="Pfam" id="PF24621"/>
    </source>
</evidence>
<evidence type="ECO:0000256" key="5">
    <source>
        <dbReference type="ARBA" id="ARBA00004661"/>
    </source>
</evidence>
<keyword evidence="15" id="KW-0057">Aromatic amino acid biosynthesis</keyword>
<evidence type="ECO:0000256" key="11">
    <source>
        <dbReference type="ARBA" id="ARBA00022723"/>
    </source>
</evidence>
<name>A0A2T2XFP8_9FIRM</name>
<gene>
    <name evidence="21" type="primary">aroB</name>
    <name evidence="21" type="ORF">C7B46_10350</name>
</gene>
<protein>
    <recommendedName>
        <fullName evidence="8 18">3-dehydroquinate synthase</fullName>
        <ecNumber evidence="7 18">4.2.3.4</ecNumber>
    </recommendedName>
</protein>
<dbReference type="EC" id="4.2.3.4" evidence="7 18"/>
<comment type="similarity">
    <text evidence="6">Belongs to the sugar phosphate cyclases superfamily. Dehydroquinate synthase family.</text>
</comment>
<dbReference type="GO" id="GO:0000166">
    <property type="term" value="F:nucleotide binding"/>
    <property type="evidence" value="ECO:0007669"/>
    <property type="project" value="UniProtKB-KW"/>
</dbReference>
<evidence type="ECO:0000256" key="9">
    <source>
        <dbReference type="ARBA" id="ARBA00022490"/>
    </source>
</evidence>
<comment type="caution">
    <text evidence="21">The sequence shown here is derived from an EMBL/GenBank/DDBJ whole genome shotgun (WGS) entry which is preliminary data.</text>
</comment>
<dbReference type="AlphaFoldDB" id="A0A2T2XFP8"/>
<dbReference type="Proteomes" id="UP000242972">
    <property type="component" value="Unassembled WGS sequence"/>
</dbReference>
<dbReference type="Pfam" id="PF01761">
    <property type="entry name" value="DHQ_synthase"/>
    <property type="match status" value="1"/>
</dbReference>
<comment type="pathway">
    <text evidence="5">Metabolic intermediate biosynthesis; chorismate biosynthesis; chorismate from D-erythrose 4-phosphate and phosphoenolpyruvate: step 2/7.</text>
</comment>
<dbReference type="GO" id="GO:0005737">
    <property type="term" value="C:cytoplasm"/>
    <property type="evidence" value="ECO:0007669"/>
    <property type="project" value="UniProtKB-SubCell"/>
</dbReference>
<dbReference type="InterPro" id="IPR050071">
    <property type="entry name" value="Dehydroquinate_synthase"/>
</dbReference>
<evidence type="ECO:0000259" key="19">
    <source>
        <dbReference type="Pfam" id="PF01761"/>
    </source>
</evidence>
<evidence type="ECO:0000256" key="14">
    <source>
        <dbReference type="ARBA" id="ARBA00023027"/>
    </source>
</evidence>
<evidence type="ECO:0000256" key="13">
    <source>
        <dbReference type="ARBA" id="ARBA00022833"/>
    </source>
</evidence>
<dbReference type="InterPro" id="IPR030963">
    <property type="entry name" value="DHQ_synth_fam"/>
</dbReference>
<dbReference type="NCBIfam" id="TIGR01357">
    <property type="entry name" value="aroB"/>
    <property type="match status" value="1"/>
</dbReference>
<reference evidence="21 22" key="1">
    <citation type="journal article" date="2014" name="BMC Genomics">
        <title>Comparison of environmental and isolate Sulfobacillus genomes reveals diverse carbon, sulfur, nitrogen, and hydrogen metabolisms.</title>
        <authorList>
            <person name="Justice N.B."/>
            <person name="Norman A."/>
            <person name="Brown C.T."/>
            <person name="Singh A."/>
            <person name="Thomas B.C."/>
            <person name="Banfield J.F."/>
        </authorList>
    </citation>
    <scope>NUCLEOTIDE SEQUENCE [LARGE SCALE GENOMIC DNA]</scope>
    <source>
        <strain evidence="21">AMDSBA4</strain>
    </source>
</reference>
<comment type="cofactor">
    <cofactor evidence="3">
        <name>Co(2+)</name>
        <dbReference type="ChEBI" id="CHEBI:48828"/>
    </cofactor>
</comment>
<accession>A0A2T2XFP8</accession>
<dbReference type="Gene3D" id="1.20.1090.10">
    <property type="entry name" value="Dehydroquinate synthase-like - alpha domain"/>
    <property type="match status" value="1"/>
</dbReference>
<evidence type="ECO:0000256" key="6">
    <source>
        <dbReference type="ARBA" id="ARBA00005412"/>
    </source>
</evidence>
<evidence type="ECO:0000256" key="7">
    <source>
        <dbReference type="ARBA" id="ARBA00013031"/>
    </source>
</evidence>
<dbReference type="Pfam" id="PF24621">
    <property type="entry name" value="DHQS_C"/>
    <property type="match status" value="1"/>
</dbReference>
<evidence type="ECO:0000256" key="15">
    <source>
        <dbReference type="ARBA" id="ARBA00023141"/>
    </source>
</evidence>
<dbReference type="InterPro" id="IPR016037">
    <property type="entry name" value="DHQ_synth_AroB"/>
</dbReference>
<evidence type="ECO:0000313" key="22">
    <source>
        <dbReference type="Proteomes" id="UP000242972"/>
    </source>
</evidence>
<comment type="cofactor">
    <cofactor evidence="2">
        <name>NAD(+)</name>
        <dbReference type="ChEBI" id="CHEBI:57540"/>
    </cofactor>
</comment>
<dbReference type="GO" id="GO:0003856">
    <property type="term" value="F:3-dehydroquinate synthase activity"/>
    <property type="evidence" value="ECO:0007669"/>
    <property type="project" value="UniProtKB-UniRule"/>
</dbReference>
<dbReference type="GO" id="GO:0009073">
    <property type="term" value="P:aromatic amino acid family biosynthetic process"/>
    <property type="evidence" value="ECO:0007669"/>
    <property type="project" value="UniProtKB-KW"/>
</dbReference>
<dbReference type="GO" id="GO:0046872">
    <property type="term" value="F:metal ion binding"/>
    <property type="evidence" value="ECO:0007669"/>
    <property type="project" value="UniProtKB-KW"/>
</dbReference>
<keyword evidence="14" id="KW-0520">NAD</keyword>
<evidence type="ECO:0000256" key="18">
    <source>
        <dbReference type="NCBIfam" id="TIGR01357"/>
    </source>
</evidence>
<dbReference type="InterPro" id="IPR030960">
    <property type="entry name" value="DHQS/DOIS_N"/>
</dbReference>
<feature type="domain" description="3-dehydroquinate synthase N-terminal" evidence="19">
    <location>
        <begin position="95"/>
        <end position="205"/>
    </location>
</feature>
<dbReference type="GO" id="GO:0008652">
    <property type="term" value="P:amino acid biosynthetic process"/>
    <property type="evidence" value="ECO:0007669"/>
    <property type="project" value="UniProtKB-KW"/>
</dbReference>
<evidence type="ECO:0000256" key="17">
    <source>
        <dbReference type="ARBA" id="ARBA00023285"/>
    </source>
</evidence>
<evidence type="ECO:0000256" key="10">
    <source>
        <dbReference type="ARBA" id="ARBA00022605"/>
    </source>
</evidence>
<dbReference type="EMBL" id="PXYW01000022">
    <property type="protein sequence ID" value="PSR33334.1"/>
    <property type="molecule type" value="Genomic_DNA"/>
</dbReference>
<dbReference type="PANTHER" id="PTHR43622:SF7">
    <property type="entry name" value="3-DEHYDROQUINATE SYNTHASE, CHLOROPLASTIC"/>
    <property type="match status" value="1"/>
</dbReference>
<keyword evidence="11" id="KW-0479">Metal-binding</keyword>
<dbReference type="SUPFAM" id="SSF56796">
    <property type="entry name" value="Dehydroquinate synthase-like"/>
    <property type="match status" value="1"/>
</dbReference>
<evidence type="ECO:0000256" key="4">
    <source>
        <dbReference type="ARBA" id="ARBA00004496"/>
    </source>
</evidence>
<keyword evidence="10" id="KW-0028">Amino-acid biosynthesis</keyword>
<evidence type="ECO:0000256" key="2">
    <source>
        <dbReference type="ARBA" id="ARBA00001911"/>
    </source>
</evidence>
<keyword evidence="13" id="KW-0862">Zinc</keyword>
<dbReference type="InterPro" id="IPR056179">
    <property type="entry name" value="DHQS_C"/>
</dbReference>
<proteinExistence type="inferred from homology"/>
<dbReference type="GO" id="GO:0009423">
    <property type="term" value="P:chorismate biosynthetic process"/>
    <property type="evidence" value="ECO:0007669"/>
    <property type="project" value="UniProtKB-UniRule"/>
</dbReference>